<organism evidence="1 2">
    <name type="scientific">Marinobacter daqiaonensis</name>
    <dbReference type="NCBI Taxonomy" id="650891"/>
    <lineage>
        <taxon>Bacteria</taxon>
        <taxon>Pseudomonadati</taxon>
        <taxon>Pseudomonadota</taxon>
        <taxon>Gammaproteobacteria</taxon>
        <taxon>Pseudomonadales</taxon>
        <taxon>Marinobacteraceae</taxon>
        <taxon>Marinobacter</taxon>
    </lineage>
</organism>
<protein>
    <submittedName>
        <fullName evidence="1">2-polyprenyl-3-methyl-5-hydroxy-6-metoxy-1,4-benzoquinol methylase</fullName>
    </submittedName>
</protein>
<keyword evidence="2" id="KW-1185">Reference proteome</keyword>
<proteinExistence type="predicted"/>
<name>A0A1I6JBD4_9GAMM</name>
<sequence length="219" mass="24982">MTHSPIPARTTCTVCQGDRLQLLATVDHRVYRRCVRCEATLMDPAGWLPEDEEREIYRLHDNAVDDPGYRRFLDKLAEPLMERLAAGQQGLDFGCGPGPALADMLAARGLEVTLYDPAFFPDPLPLARQWDFVTCTEVVEHLKDPYTVFGSLGALLKPGGTLGVMTCFQTDDNRFAGWHYRRDPTHIVFYREKTFHWLADHFGWHLTIPRKDVVLLQPK</sequence>
<keyword evidence="1" id="KW-0489">Methyltransferase</keyword>
<dbReference type="Gene3D" id="3.40.50.150">
    <property type="entry name" value="Vaccinia Virus protein VP39"/>
    <property type="match status" value="2"/>
</dbReference>
<accession>A0A1I6JBD4</accession>
<dbReference type="GO" id="GO:0032259">
    <property type="term" value="P:methylation"/>
    <property type="evidence" value="ECO:0007669"/>
    <property type="project" value="UniProtKB-KW"/>
</dbReference>
<dbReference type="STRING" id="650891.SAMN05216203_2854"/>
<dbReference type="Proteomes" id="UP000198644">
    <property type="component" value="Unassembled WGS sequence"/>
</dbReference>
<dbReference type="Pfam" id="PF13489">
    <property type="entry name" value="Methyltransf_23"/>
    <property type="match status" value="1"/>
</dbReference>
<dbReference type="GO" id="GO:0008168">
    <property type="term" value="F:methyltransferase activity"/>
    <property type="evidence" value="ECO:0007669"/>
    <property type="project" value="UniProtKB-KW"/>
</dbReference>
<dbReference type="AlphaFoldDB" id="A0A1I6JBD4"/>
<gene>
    <name evidence="1" type="ORF">SAMN05216203_2854</name>
</gene>
<evidence type="ECO:0000313" key="1">
    <source>
        <dbReference type="EMBL" id="SFR76259.1"/>
    </source>
</evidence>
<dbReference type="SUPFAM" id="SSF53335">
    <property type="entry name" value="S-adenosyl-L-methionine-dependent methyltransferases"/>
    <property type="match status" value="1"/>
</dbReference>
<dbReference type="EMBL" id="FOYW01000002">
    <property type="protein sequence ID" value="SFR76259.1"/>
    <property type="molecule type" value="Genomic_DNA"/>
</dbReference>
<evidence type="ECO:0000313" key="2">
    <source>
        <dbReference type="Proteomes" id="UP000198644"/>
    </source>
</evidence>
<dbReference type="InterPro" id="IPR029063">
    <property type="entry name" value="SAM-dependent_MTases_sf"/>
</dbReference>
<keyword evidence="1" id="KW-0808">Transferase</keyword>
<reference evidence="1 2" key="1">
    <citation type="submission" date="2016-10" db="EMBL/GenBank/DDBJ databases">
        <authorList>
            <person name="de Groot N.N."/>
        </authorList>
    </citation>
    <scope>NUCLEOTIDE SEQUENCE [LARGE SCALE GENOMIC DNA]</scope>
    <source>
        <strain evidence="1 2">CGMCC 1.9167</strain>
    </source>
</reference>
<dbReference type="RefSeq" id="WP_227663000.1">
    <property type="nucleotide sequence ID" value="NZ_FOYW01000002.1"/>
</dbReference>